<sequence length="821" mass="88915">MTPILFLVLLYNLITIVYGSHFLGGTITWHPLNESATGSPVAIVITQTYSWTYSLIPCTAAQITAGQLIPVGTYTYLNTQTLDCISNCNPGATGYVAPLVRPQCTDISAPVGTTVGQRSDTVYLSVGRDFSAAFQQNAWRPLATAGSADWSISTHIIIKPRTDNGLYNSAPVAIMMSPIEIPVNQPTVITVPVADADGDPTRCRWATSSNGVDECGGVCPPSSLPSGTVIYPNCTIIITGRTVNDWFAVTIMVEDFISSTSTTPLSAVPVQFLVHVVGSSPCAYDPEIIGTPLEDACIPITVGQTFNSLLIAINNCGPSVTIDDIATLSFPGIAKGNLVKFNTSTYYKTLSWTPTSSQIGYQVMCAMAFDSQNAQSAQFCFKLSTTTTTSTTSTTTTTTTSTTTTTTTSTSTTTTTTTSTTTTTTTSTTATTTTNANTVNWPVIGSMLGLALLGLLALSCCLCWCYCCRRFVLSSVLERTGVFEFYYIDRCTNRNCPWHHISDNSDALAVVSPDCVSYNLLNESTSNWSKTQLLPLNQSANTATYSRETSHQSVINSSQNDGSLCLSSGRSQRKLTPNVLVSKVRMTERPLSEANPGIKPPILQPDDDSISFSRVQSEARDHVKVSRINSSAMGRQRSSSVLLSSYNVPKSIEDTKLRSNSVETVHRVRVNRIQTAQVTQKDSFSSQHLPQSIIDSTIRLDDIDKIRKSAHLSSKTKKHKVQVKHVSSSAGQKMSTDERRPSQIDTIDLSLSHPMSPKSTIHVERVSASKKRPKLNKNSAPLGSITEETQSNKRSRTVHVHSSVTVKKISRENTSLPLTHH</sequence>
<keyword evidence="2" id="KW-0732">Signal</keyword>
<dbReference type="AlphaFoldDB" id="A0A819W1V7"/>
<dbReference type="PANTHER" id="PTHR12766:SF7">
    <property type="entry name" value="DEATH DOMAIN-ASSOCIATED PROTEIN 6"/>
    <property type="match status" value="1"/>
</dbReference>
<accession>A0A819W1V7</accession>
<dbReference type="PANTHER" id="PTHR12766">
    <property type="entry name" value="DEATH DOMAIN-ASSOCIATED PROTEIN 6 DAXX"/>
    <property type="match status" value="1"/>
</dbReference>
<gene>
    <name evidence="3" type="ORF">FNK824_LOCUS32146</name>
</gene>
<comment type="caution">
    <text evidence="3">The sequence shown here is derived from an EMBL/GenBank/DDBJ whole genome shotgun (WGS) entry which is preliminary data.</text>
</comment>
<evidence type="ECO:0000256" key="2">
    <source>
        <dbReference type="SAM" id="SignalP"/>
    </source>
</evidence>
<evidence type="ECO:0000313" key="3">
    <source>
        <dbReference type="EMBL" id="CAF4117537.1"/>
    </source>
</evidence>
<evidence type="ECO:0000313" key="4">
    <source>
        <dbReference type="Proteomes" id="UP000663874"/>
    </source>
</evidence>
<feature type="signal peptide" evidence="2">
    <location>
        <begin position="1"/>
        <end position="19"/>
    </location>
</feature>
<feature type="chain" id="PRO_5032502017" evidence="2">
    <location>
        <begin position="20"/>
        <end position="821"/>
    </location>
</feature>
<evidence type="ECO:0000256" key="1">
    <source>
        <dbReference type="SAM" id="MobiDB-lite"/>
    </source>
</evidence>
<feature type="compositionally biased region" description="Basic residues" evidence="1">
    <location>
        <begin position="711"/>
        <end position="723"/>
    </location>
</feature>
<feature type="region of interest" description="Disordered" evidence="1">
    <location>
        <begin position="711"/>
        <end position="821"/>
    </location>
</feature>
<dbReference type="Proteomes" id="UP000663874">
    <property type="component" value="Unassembled WGS sequence"/>
</dbReference>
<feature type="compositionally biased region" description="Polar residues" evidence="1">
    <location>
        <begin position="776"/>
        <end position="789"/>
    </location>
</feature>
<name>A0A819W1V7_9BILA</name>
<feature type="compositionally biased region" description="Polar residues" evidence="1">
    <location>
        <begin position="812"/>
        <end position="821"/>
    </location>
</feature>
<protein>
    <submittedName>
        <fullName evidence="3">Uncharacterized protein</fullName>
    </submittedName>
</protein>
<proteinExistence type="predicted"/>
<reference evidence="3" key="1">
    <citation type="submission" date="2021-02" db="EMBL/GenBank/DDBJ databases">
        <authorList>
            <person name="Nowell W R."/>
        </authorList>
    </citation>
    <scope>NUCLEOTIDE SEQUENCE</scope>
</reference>
<feature type="region of interest" description="Disordered" evidence="1">
    <location>
        <begin position="389"/>
        <end position="429"/>
    </location>
</feature>
<organism evidence="3 4">
    <name type="scientific">Rotaria sordida</name>
    <dbReference type="NCBI Taxonomy" id="392033"/>
    <lineage>
        <taxon>Eukaryota</taxon>
        <taxon>Metazoa</taxon>
        <taxon>Spiralia</taxon>
        <taxon>Gnathifera</taxon>
        <taxon>Rotifera</taxon>
        <taxon>Eurotatoria</taxon>
        <taxon>Bdelloidea</taxon>
        <taxon>Philodinida</taxon>
        <taxon>Philodinidae</taxon>
        <taxon>Rotaria</taxon>
    </lineage>
</organism>
<dbReference type="EMBL" id="CAJOBE010010829">
    <property type="protein sequence ID" value="CAF4117537.1"/>
    <property type="molecule type" value="Genomic_DNA"/>
</dbReference>